<reference evidence="2 3" key="1">
    <citation type="journal article" date="2016" name="Nat. Commun.">
        <title>Thousands of microbial genomes shed light on interconnected biogeochemical processes in an aquifer system.</title>
        <authorList>
            <person name="Anantharaman K."/>
            <person name="Brown C.T."/>
            <person name="Hug L.A."/>
            <person name="Sharon I."/>
            <person name="Castelle C.J."/>
            <person name="Probst A.J."/>
            <person name="Thomas B.C."/>
            <person name="Singh A."/>
            <person name="Wilkins M.J."/>
            <person name="Karaoz U."/>
            <person name="Brodie E.L."/>
            <person name="Williams K.H."/>
            <person name="Hubbard S.S."/>
            <person name="Banfield J.F."/>
        </authorList>
    </citation>
    <scope>NUCLEOTIDE SEQUENCE [LARGE SCALE GENOMIC DNA]</scope>
</reference>
<accession>A0A1F6BKU4</accession>
<dbReference type="AlphaFoldDB" id="A0A1F6BKU4"/>
<dbReference type="STRING" id="1798468.A2110_03040"/>
<dbReference type="Gene3D" id="3.40.50.300">
    <property type="entry name" value="P-loop containing nucleotide triphosphate hydrolases"/>
    <property type="match status" value="1"/>
</dbReference>
<dbReference type="InterPro" id="IPR027417">
    <property type="entry name" value="P-loop_NTPase"/>
</dbReference>
<dbReference type="Pfam" id="PF02223">
    <property type="entry name" value="Thymidylate_kin"/>
    <property type="match status" value="1"/>
</dbReference>
<dbReference type="EMBL" id="MFKH01000010">
    <property type="protein sequence ID" value="OGG37534.1"/>
    <property type="molecule type" value="Genomic_DNA"/>
</dbReference>
<dbReference type="InterPro" id="IPR039430">
    <property type="entry name" value="Thymidylate_kin-like_dom"/>
</dbReference>
<dbReference type="Proteomes" id="UP000176273">
    <property type="component" value="Unassembled WGS sequence"/>
</dbReference>
<sequence>MSHPLISKALTWFFEELNNRKVQYAVLRKEERIPDAAGNDIDILFGKDKYSQVREMIRECADKFGFKVYERRDVEGLYSILYTFVEGKLVFFRLDCAHKMKNPDALLRARTQNEKGIYYLPPGLHKKKSKSRFKNLLTYPARFLFPPGKFIVIVGPDGVGKSTTAELMAQLLEAFHIPVAHMHLGFRPRILPTRKGFASFGKEKPAPGEKSKTPGLVRFLYHALDYLLGYFLKIRPLLIRGRLVIGERYFYNYLVDPRQKKELKFPPWLPQLVYALFIPKPDMVILLSNDPETIYKRRQEHSIEEISRQIGKYRAIGQKAESFLEVKTDKPAEEVAVSIVKKLTDDR</sequence>
<comment type="caution">
    <text evidence="2">The sequence shown here is derived from an EMBL/GenBank/DDBJ whole genome shotgun (WGS) entry which is preliminary data.</text>
</comment>
<protein>
    <recommendedName>
        <fullName evidence="1">Thymidylate kinase-like domain-containing protein</fullName>
    </recommendedName>
</protein>
<evidence type="ECO:0000313" key="3">
    <source>
        <dbReference type="Proteomes" id="UP000176273"/>
    </source>
</evidence>
<feature type="domain" description="Thymidylate kinase-like" evidence="1">
    <location>
        <begin position="155"/>
        <end position="330"/>
    </location>
</feature>
<gene>
    <name evidence="2" type="ORF">A2110_03040</name>
</gene>
<evidence type="ECO:0000313" key="2">
    <source>
        <dbReference type="EMBL" id="OGG37534.1"/>
    </source>
</evidence>
<evidence type="ECO:0000259" key="1">
    <source>
        <dbReference type="Pfam" id="PF02223"/>
    </source>
</evidence>
<proteinExistence type="predicted"/>
<organism evidence="2 3">
    <name type="scientific">Candidatus Jorgensenbacteria bacterium GWA1_54_12</name>
    <dbReference type="NCBI Taxonomy" id="1798468"/>
    <lineage>
        <taxon>Bacteria</taxon>
        <taxon>Candidatus Joergenseniibacteriota</taxon>
    </lineage>
</organism>
<dbReference type="SUPFAM" id="SSF52540">
    <property type="entry name" value="P-loop containing nucleoside triphosphate hydrolases"/>
    <property type="match status" value="2"/>
</dbReference>
<name>A0A1F6BKU4_9BACT</name>